<proteinExistence type="predicted"/>
<evidence type="ECO:0000313" key="1">
    <source>
        <dbReference type="EMBL" id="QDA56659.1"/>
    </source>
</evidence>
<organism evidence="1 2">
    <name type="scientific">Thermomonas aquatica</name>
    <dbReference type="NCBI Taxonomy" id="2202149"/>
    <lineage>
        <taxon>Bacteria</taxon>
        <taxon>Pseudomonadati</taxon>
        <taxon>Pseudomonadota</taxon>
        <taxon>Gammaproteobacteria</taxon>
        <taxon>Lysobacterales</taxon>
        <taxon>Lysobacteraceae</taxon>
        <taxon>Thermomonas</taxon>
    </lineage>
</organism>
<reference evidence="1 2" key="1">
    <citation type="submission" date="2019-06" db="EMBL/GenBank/DDBJ databases">
        <title>Thermomonas aquatica sp. nov., isolated from an industrial wastewater treatment plant.</title>
        <authorList>
            <person name="Jeon J.H."/>
            <person name="Park D.-S."/>
        </authorList>
    </citation>
    <scope>NUCLEOTIDE SEQUENCE [LARGE SCALE GENOMIC DNA]</scope>
    <source>
        <strain evidence="1 2">SY21</strain>
    </source>
</reference>
<dbReference type="RefSeq" id="WP_139715714.1">
    <property type="nucleotide sequence ID" value="NZ_CP040871.1"/>
</dbReference>
<keyword evidence="2" id="KW-1185">Reference proteome</keyword>
<evidence type="ECO:0000313" key="2">
    <source>
        <dbReference type="Proteomes" id="UP000308149"/>
    </source>
</evidence>
<dbReference type="Proteomes" id="UP000308149">
    <property type="component" value="Chromosome"/>
</dbReference>
<accession>A0A5B7ZPI8</accession>
<sequence>MLAQPHHPTAPGTAPQRLRRRLCALSLLAAFALLSGCSSTQVRSATDTAGKPLALSGTVALIEPDIELSELGAGGMAEPRKEWTHAARLLYPQAAREALAAQGIGMAPDFVLPADAGPDDRLRQLTLLSQAVSMSILRYGRGNGPGTLRNKHGKFDWSLGPGAVELRKATGADYGLFTYIRDSYASGGRTAMRIAGLLLLGGDIGGGMQVGVASLVDLRTGQVVWHNLLIDQTGDLRNLQGARETAGDLLKGVRGAPAVPAQ</sequence>
<gene>
    <name evidence="1" type="ORF">FHQ07_04680</name>
</gene>
<dbReference type="EMBL" id="CP040871">
    <property type="protein sequence ID" value="QDA56659.1"/>
    <property type="molecule type" value="Genomic_DNA"/>
</dbReference>
<dbReference type="KEGG" id="thes:FHQ07_04680"/>
<protein>
    <submittedName>
        <fullName evidence="1">Uncharacterized protein</fullName>
    </submittedName>
</protein>
<name>A0A5B7ZPI8_9GAMM</name>
<dbReference type="AlphaFoldDB" id="A0A5B7ZPI8"/>
<dbReference type="OrthoDB" id="8900715at2"/>